<keyword evidence="8" id="KW-1185">Reference proteome</keyword>
<sequence length="96" mass="11202">MAKAVEKKVAEKRPTKKKDTEKKIPKEGETWKKRSKKSIETYKIYIFKVLKQVHPAIGVSSKAMGVINSFVNDIFKKLAQELLRLVRYYIDTNFNI</sequence>
<dbReference type="GO" id="GO:0046982">
    <property type="term" value="F:protein heterodimerization activity"/>
    <property type="evidence" value="ECO:0007669"/>
    <property type="project" value="InterPro"/>
</dbReference>
<evidence type="ECO:0000313" key="6">
    <source>
        <dbReference type="EMBL" id="RHN41694.1"/>
    </source>
</evidence>
<evidence type="ECO:0000256" key="2">
    <source>
        <dbReference type="ARBA" id="ARBA00006846"/>
    </source>
</evidence>
<dbReference type="PRINTS" id="PR00621">
    <property type="entry name" value="HISTONEH2B"/>
</dbReference>
<evidence type="ECO:0000259" key="4">
    <source>
        <dbReference type="Pfam" id="PF00125"/>
    </source>
</evidence>
<dbReference type="GO" id="GO:0000786">
    <property type="term" value="C:nucleosome"/>
    <property type="evidence" value="ECO:0007669"/>
    <property type="project" value="InterPro"/>
</dbReference>
<reference evidence="7" key="3">
    <citation type="submission" date="2015-04" db="UniProtKB">
        <authorList>
            <consortium name="EnsemblPlants"/>
        </authorList>
    </citation>
    <scope>IDENTIFICATION</scope>
    <source>
        <strain evidence="7">cv. Jemalong A17</strain>
    </source>
</reference>
<gene>
    <name evidence="7" type="primary">25501511</name>
    <name evidence="5" type="ordered locus">MTR_8g069990</name>
    <name evidence="6" type="ORF">MtrunA17_Chr8g0368781</name>
</gene>
<reference evidence="5 8" key="1">
    <citation type="journal article" date="2011" name="Nature">
        <title>The Medicago genome provides insight into the evolution of rhizobial symbioses.</title>
        <authorList>
            <person name="Young N.D."/>
            <person name="Debelle F."/>
            <person name="Oldroyd G.E."/>
            <person name="Geurts R."/>
            <person name="Cannon S.B."/>
            <person name="Udvardi M.K."/>
            <person name="Benedito V.A."/>
            <person name="Mayer K.F."/>
            <person name="Gouzy J."/>
            <person name="Schoof H."/>
            <person name="Van de Peer Y."/>
            <person name="Proost S."/>
            <person name="Cook D.R."/>
            <person name="Meyers B.C."/>
            <person name="Spannagl M."/>
            <person name="Cheung F."/>
            <person name="De Mita S."/>
            <person name="Krishnakumar V."/>
            <person name="Gundlach H."/>
            <person name="Zhou S."/>
            <person name="Mudge J."/>
            <person name="Bharti A.K."/>
            <person name="Murray J.D."/>
            <person name="Naoumkina M.A."/>
            <person name="Rosen B."/>
            <person name="Silverstein K.A."/>
            <person name="Tang H."/>
            <person name="Rombauts S."/>
            <person name="Zhao P.X."/>
            <person name="Zhou P."/>
            <person name="Barbe V."/>
            <person name="Bardou P."/>
            <person name="Bechner M."/>
            <person name="Bellec A."/>
            <person name="Berger A."/>
            <person name="Berges H."/>
            <person name="Bidwell S."/>
            <person name="Bisseling T."/>
            <person name="Choisne N."/>
            <person name="Couloux A."/>
            <person name="Denny R."/>
            <person name="Deshpande S."/>
            <person name="Dai X."/>
            <person name="Doyle J.J."/>
            <person name="Dudez A.M."/>
            <person name="Farmer A.D."/>
            <person name="Fouteau S."/>
            <person name="Franken C."/>
            <person name="Gibelin C."/>
            <person name="Gish J."/>
            <person name="Goldstein S."/>
            <person name="Gonzalez A.J."/>
            <person name="Green P.J."/>
            <person name="Hallab A."/>
            <person name="Hartog M."/>
            <person name="Hua A."/>
            <person name="Humphray S.J."/>
            <person name="Jeong D.H."/>
            <person name="Jing Y."/>
            <person name="Jocker A."/>
            <person name="Kenton S.M."/>
            <person name="Kim D.J."/>
            <person name="Klee K."/>
            <person name="Lai H."/>
            <person name="Lang C."/>
            <person name="Lin S."/>
            <person name="Macmil S.L."/>
            <person name="Magdelenat G."/>
            <person name="Matthews L."/>
            <person name="McCorrison J."/>
            <person name="Monaghan E.L."/>
            <person name="Mun J.H."/>
            <person name="Najar F.Z."/>
            <person name="Nicholson C."/>
            <person name="Noirot C."/>
            <person name="O'Bleness M."/>
            <person name="Paule C.R."/>
            <person name="Poulain J."/>
            <person name="Prion F."/>
            <person name="Qin B."/>
            <person name="Qu C."/>
            <person name="Retzel E.F."/>
            <person name="Riddle C."/>
            <person name="Sallet E."/>
            <person name="Samain S."/>
            <person name="Samson N."/>
            <person name="Sanders I."/>
            <person name="Saurat O."/>
            <person name="Scarpelli C."/>
            <person name="Schiex T."/>
            <person name="Segurens B."/>
            <person name="Severin A.J."/>
            <person name="Sherrier D.J."/>
            <person name="Shi R."/>
            <person name="Sims S."/>
            <person name="Singer S.R."/>
            <person name="Sinharoy S."/>
            <person name="Sterck L."/>
            <person name="Viollet A."/>
            <person name="Wang B.B."/>
            <person name="Wang K."/>
            <person name="Wang M."/>
            <person name="Wang X."/>
            <person name="Warfsmann J."/>
            <person name="Weissenbach J."/>
            <person name="White D.D."/>
            <person name="White J.D."/>
            <person name="Wiley G.B."/>
            <person name="Wincker P."/>
            <person name="Xing Y."/>
            <person name="Yang L."/>
            <person name="Yao Z."/>
            <person name="Ying F."/>
            <person name="Zhai J."/>
            <person name="Zhou L."/>
            <person name="Zuber A."/>
            <person name="Denarie J."/>
            <person name="Dixon R.A."/>
            <person name="May G.D."/>
            <person name="Schwartz D.C."/>
            <person name="Rogers J."/>
            <person name="Quetier F."/>
            <person name="Town C.D."/>
            <person name="Roe B.A."/>
        </authorList>
    </citation>
    <scope>NUCLEOTIDE SEQUENCE [LARGE SCALE GENOMIC DNA]</scope>
    <source>
        <strain evidence="5">A17</strain>
        <strain evidence="7 8">cv. Jemalong A17</strain>
    </source>
</reference>
<dbReference type="GO" id="GO:0030527">
    <property type="term" value="F:structural constituent of chromatin"/>
    <property type="evidence" value="ECO:0007669"/>
    <property type="project" value="InterPro"/>
</dbReference>
<dbReference type="STRING" id="3880.A0A072TTP4"/>
<dbReference type="HOGENOM" id="CLU_075666_1_2_1"/>
<evidence type="ECO:0000313" key="8">
    <source>
        <dbReference type="Proteomes" id="UP000002051"/>
    </source>
</evidence>
<evidence type="ECO:0000313" key="5">
    <source>
        <dbReference type="EMBL" id="KEH20233.1"/>
    </source>
</evidence>
<dbReference type="GO" id="GO:0003677">
    <property type="term" value="F:DNA binding"/>
    <property type="evidence" value="ECO:0000318"/>
    <property type="project" value="GO_Central"/>
</dbReference>
<dbReference type="Gene3D" id="1.10.20.10">
    <property type="entry name" value="Histone, subunit A"/>
    <property type="match status" value="1"/>
</dbReference>
<reference evidence="6" key="4">
    <citation type="journal article" date="2018" name="Nat. Plants">
        <title>Whole-genome landscape of Medicago truncatula symbiotic genes.</title>
        <authorList>
            <person name="Pecrix Y."/>
            <person name="Gamas P."/>
            <person name="Carrere S."/>
        </authorList>
    </citation>
    <scope>NUCLEOTIDE SEQUENCE</scope>
    <source>
        <tissue evidence="6">Leaves</tissue>
    </source>
</reference>
<dbReference type="SMART" id="SM00427">
    <property type="entry name" value="H2B"/>
    <property type="match status" value="1"/>
</dbReference>
<dbReference type="Proteomes" id="UP000002051">
    <property type="component" value="Chromosome 8"/>
</dbReference>
<reference evidence="5 8" key="2">
    <citation type="journal article" date="2014" name="BMC Genomics">
        <title>An improved genome release (version Mt4.0) for the model legume Medicago truncatula.</title>
        <authorList>
            <person name="Tang H."/>
            <person name="Krishnakumar V."/>
            <person name="Bidwell S."/>
            <person name="Rosen B."/>
            <person name="Chan A."/>
            <person name="Zhou S."/>
            <person name="Gentzbittel L."/>
            <person name="Childs K.L."/>
            <person name="Yandell M."/>
            <person name="Gundlach H."/>
            <person name="Mayer K.F."/>
            <person name="Schwartz D.C."/>
            <person name="Town C.D."/>
        </authorList>
    </citation>
    <scope>GENOME REANNOTATION</scope>
    <source>
        <strain evidence="5">A17</strain>
        <strain evidence="7 8">cv. Jemalong A17</strain>
    </source>
</reference>
<comment type="function">
    <text evidence="1">Core component of nucleosome. Nucleosomes wrap and compact DNA into chromatin, limiting DNA accessibility to the cellular machineries which require DNA as a template. Histones thereby play a central role in transcription regulation, DNA repair, DNA replication and chromosomal stability. DNA accessibility is regulated via a complex set of post-translational modifications of histones, also called histone code, and nucleosome remodeling.</text>
</comment>
<evidence type="ECO:0000313" key="7">
    <source>
        <dbReference type="EnsemblPlants" id="KEH20233"/>
    </source>
</evidence>
<dbReference type="Proteomes" id="UP000265566">
    <property type="component" value="Chromosome 8"/>
</dbReference>
<proteinExistence type="inferred from homology"/>
<organism evidence="5 8">
    <name type="scientific">Medicago truncatula</name>
    <name type="common">Barrel medic</name>
    <name type="synonym">Medicago tribuloides</name>
    <dbReference type="NCBI Taxonomy" id="3880"/>
    <lineage>
        <taxon>Eukaryota</taxon>
        <taxon>Viridiplantae</taxon>
        <taxon>Streptophyta</taxon>
        <taxon>Embryophyta</taxon>
        <taxon>Tracheophyta</taxon>
        <taxon>Spermatophyta</taxon>
        <taxon>Magnoliopsida</taxon>
        <taxon>eudicotyledons</taxon>
        <taxon>Gunneridae</taxon>
        <taxon>Pentapetalae</taxon>
        <taxon>rosids</taxon>
        <taxon>fabids</taxon>
        <taxon>Fabales</taxon>
        <taxon>Fabaceae</taxon>
        <taxon>Papilionoideae</taxon>
        <taxon>50 kb inversion clade</taxon>
        <taxon>NPAAA clade</taxon>
        <taxon>Hologalegina</taxon>
        <taxon>IRL clade</taxon>
        <taxon>Trifolieae</taxon>
        <taxon>Medicago</taxon>
    </lineage>
</organism>
<dbReference type="EnsemblPlants" id="KEH20233">
    <property type="protein sequence ID" value="KEH20233"/>
    <property type="gene ID" value="MTR_8g069990"/>
</dbReference>
<dbReference type="OrthoDB" id="1733721at2759"/>
<dbReference type="KEGG" id="mtr:25501511"/>
<evidence type="ECO:0000256" key="3">
    <source>
        <dbReference type="SAM" id="MobiDB-lite"/>
    </source>
</evidence>
<dbReference type="InterPro" id="IPR000558">
    <property type="entry name" value="Histone_H2B"/>
</dbReference>
<dbReference type="AlphaFoldDB" id="A0A072TTP4"/>
<accession>A0A072TTP4</accession>
<dbReference type="InterPro" id="IPR009072">
    <property type="entry name" value="Histone-fold"/>
</dbReference>
<dbReference type="Gramene" id="rna48044">
    <property type="protein sequence ID" value="RHN41694.1"/>
    <property type="gene ID" value="gene48044"/>
</dbReference>
<name>A0A072TTP4_MEDTR</name>
<feature type="region of interest" description="Disordered" evidence="3">
    <location>
        <begin position="1"/>
        <end position="30"/>
    </location>
</feature>
<comment type="similarity">
    <text evidence="2">Belongs to the histone H2B family.</text>
</comment>
<dbReference type="SUPFAM" id="SSF47113">
    <property type="entry name" value="Histone-fold"/>
    <property type="match status" value="1"/>
</dbReference>
<protein>
    <submittedName>
        <fullName evidence="5">Core histone H2A/H2B/H3/H4</fullName>
    </submittedName>
    <submittedName>
        <fullName evidence="6">Putative transcription factor Hap3/NF-YB family</fullName>
    </submittedName>
</protein>
<dbReference type="InterPro" id="IPR007125">
    <property type="entry name" value="H2A/H2B/H3"/>
</dbReference>
<feature type="domain" description="Core Histone H2A/H2B/H3" evidence="4">
    <location>
        <begin position="29"/>
        <end position="81"/>
    </location>
</feature>
<dbReference type="EMBL" id="CM001224">
    <property type="protein sequence ID" value="KEH20233.1"/>
    <property type="molecule type" value="Genomic_DNA"/>
</dbReference>
<dbReference type="Pfam" id="PF00125">
    <property type="entry name" value="Histone"/>
    <property type="match status" value="1"/>
</dbReference>
<dbReference type="EMBL" id="PSQE01000008">
    <property type="protein sequence ID" value="RHN41694.1"/>
    <property type="molecule type" value="Genomic_DNA"/>
</dbReference>
<evidence type="ECO:0000256" key="1">
    <source>
        <dbReference type="ARBA" id="ARBA00002001"/>
    </source>
</evidence>
<dbReference type="PANTHER" id="PTHR23428">
    <property type="entry name" value="HISTONE H2B"/>
    <property type="match status" value="1"/>
</dbReference>